<evidence type="ECO:0000259" key="5">
    <source>
        <dbReference type="PROSITE" id="PS50893"/>
    </source>
</evidence>
<organism evidence="6 7">
    <name type="scientific">Paenibacillus sambharensis</name>
    <dbReference type="NCBI Taxonomy" id="1803190"/>
    <lineage>
        <taxon>Bacteria</taxon>
        <taxon>Bacillati</taxon>
        <taxon>Bacillota</taxon>
        <taxon>Bacilli</taxon>
        <taxon>Bacillales</taxon>
        <taxon>Paenibacillaceae</taxon>
        <taxon>Paenibacillus</taxon>
    </lineage>
</organism>
<dbReference type="InterPro" id="IPR003593">
    <property type="entry name" value="AAA+_ATPase"/>
</dbReference>
<evidence type="ECO:0000256" key="2">
    <source>
        <dbReference type="ARBA" id="ARBA00022448"/>
    </source>
</evidence>
<dbReference type="InterPro" id="IPR003439">
    <property type="entry name" value="ABC_transporter-like_ATP-bd"/>
</dbReference>
<reference evidence="6 7" key="1">
    <citation type="submission" date="2018-06" db="EMBL/GenBank/DDBJ databases">
        <title>Paenibacillus imtechensis sp. nov.</title>
        <authorList>
            <person name="Pinnaka A.K."/>
            <person name="Singh H."/>
            <person name="Kaur M."/>
        </authorList>
    </citation>
    <scope>NUCLEOTIDE SEQUENCE [LARGE SCALE GENOMIC DNA]</scope>
    <source>
        <strain evidence="6 7">SMB1</strain>
    </source>
</reference>
<dbReference type="Proteomes" id="UP000249522">
    <property type="component" value="Unassembled WGS sequence"/>
</dbReference>
<gene>
    <name evidence="6" type="ORF">DNH61_25735</name>
</gene>
<evidence type="ECO:0000256" key="4">
    <source>
        <dbReference type="ARBA" id="ARBA00022840"/>
    </source>
</evidence>
<name>A0A2W1L439_9BACL</name>
<dbReference type="Gene3D" id="3.40.50.300">
    <property type="entry name" value="P-loop containing nucleotide triphosphate hydrolases"/>
    <property type="match status" value="1"/>
</dbReference>
<dbReference type="GO" id="GO:0016887">
    <property type="term" value="F:ATP hydrolysis activity"/>
    <property type="evidence" value="ECO:0007669"/>
    <property type="project" value="InterPro"/>
</dbReference>
<dbReference type="InterPro" id="IPR027417">
    <property type="entry name" value="P-loop_NTPase"/>
</dbReference>
<protein>
    <submittedName>
        <fullName evidence="6">ABC transporter ATP-binding protein</fullName>
    </submittedName>
</protein>
<dbReference type="GO" id="GO:0005524">
    <property type="term" value="F:ATP binding"/>
    <property type="evidence" value="ECO:0007669"/>
    <property type="project" value="UniProtKB-KW"/>
</dbReference>
<dbReference type="EMBL" id="QKRB01000063">
    <property type="protein sequence ID" value="PZD92940.1"/>
    <property type="molecule type" value="Genomic_DNA"/>
</dbReference>
<keyword evidence="4 6" id="KW-0067">ATP-binding</keyword>
<feature type="domain" description="ABC transporter" evidence="5">
    <location>
        <begin position="72"/>
        <end position="294"/>
    </location>
</feature>
<keyword evidence="7" id="KW-1185">Reference proteome</keyword>
<dbReference type="InterPro" id="IPR050763">
    <property type="entry name" value="ABC_transporter_ATP-binding"/>
</dbReference>
<comment type="similarity">
    <text evidence="1">Belongs to the ABC transporter superfamily.</text>
</comment>
<sequence>MTKHNICHILHRRQYKKGAWQITPKIVCHIHNLSIIIDRPSPLLHKLLMLQAHNYYTIALVSNERSTLTMILNLQDVSIRYHKADRNAVTEVSFSIEENSIVSIVGHNGAGKSTLIQAIMQNLNYEGSISYGFNKKELYTYIRVQTQTSTFEKNAKVKDIVQLYIELLNSQETVDELLQSVQMLPFKNSYLEKLSGGEKQKIAVLLATIGNPKLIILDELTTGLDVVSRRMIWDLLNKIRKEKGVSMLLTSHFLDEVEYLSDYVIVLEQGKVKLQGTVPDIISNAFANQKIATCLVDSSFRFSSLKYAYKQQSNKLMIEYNEDNEKDVFDNLKICGGYDIQLQKRTFEDAFLQIIGYELDEKGETK</sequence>
<evidence type="ECO:0000313" key="6">
    <source>
        <dbReference type="EMBL" id="PZD92940.1"/>
    </source>
</evidence>
<comment type="caution">
    <text evidence="6">The sequence shown here is derived from an EMBL/GenBank/DDBJ whole genome shotgun (WGS) entry which is preliminary data.</text>
</comment>
<dbReference type="OrthoDB" id="9804819at2"/>
<dbReference type="PROSITE" id="PS50893">
    <property type="entry name" value="ABC_TRANSPORTER_2"/>
    <property type="match status" value="1"/>
</dbReference>
<dbReference type="PROSITE" id="PS00211">
    <property type="entry name" value="ABC_TRANSPORTER_1"/>
    <property type="match status" value="1"/>
</dbReference>
<proteinExistence type="inferred from homology"/>
<dbReference type="PANTHER" id="PTHR42711">
    <property type="entry name" value="ABC TRANSPORTER ATP-BINDING PROTEIN"/>
    <property type="match status" value="1"/>
</dbReference>
<accession>A0A2W1L439</accession>
<evidence type="ECO:0000256" key="1">
    <source>
        <dbReference type="ARBA" id="ARBA00005417"/>
    </source>
</evidence>
<dbReference type="SUPFAM" id="SSF52540">
    <property type="entry name" value="P-loop containing nucleoside triphosphate hydrolases"/>
    <property type="match status" value="1"/>
</dbReference>
<keyword evidence="3" id="KW-0547">Nucleotide-binding</keyword>
<evidence type="ECO:0000313" key="7">
    <source>
        <dbReference type="Proteomes" id="UP000249522"/>
    </source>
</evidence>
<dbReference type="PANTHER" id="PTHR42711:SF5">
    <property type="entry name" value="ABC TRANSPORTER ATP-BINDING PROTEIN NATA"/>
    <property type="match status" value="1"/>
</dbReference>
<dbReference type="Pfam" id="PF00005">
    <property type="entry name" value="ABC_tran"/>
    <property type="match status" value="1"/>
</dbReference>
<dbReference type="AlphaFoldDB" id="A0A2W1L439"/>
<evidence type="ECO:0000256" key="3">
    <source>
        <dbReference type="ARBA" id="ARBA00022741"/>
    </source>
</evidence>
<dbReference type="InterPro" id="IPR017871">
    <property type="entry name" value="ABC_transporter-like_CS"/>
</dbReference>
<keyword evidence="2" id="KW-0813">Transport</keyword>
<dbReference type="SMART" id="SM00382">
    <property type="entry name" value="AAA"/>
    <property type="match status" value="1"/>
</dbReference>